<dbReference type="EMBL" id="JALD01000084">
    <property type="protein sequence ID" value="EUD09171.1"/>
    <property type="molecule type" value="Genomic_DNA"/>
</dbReference>
<dbReference type="RefSeq" id="WP_036964058.1">
    <property type="nucleotide sequence ID" value="NZ_JALD01000084.1"/>
</dbReference>
<protein>
    <recommendedName>
        <fullName evidence="1">Bbp19-like phage domain-containing protein</fullName>
    </recommendedName>
</protein>
<comment type="caution">
    <text evidence="2">The sequence shown here is derived from an EMBL/GenBank/DDBJ whole genome shotgun (WGS) entry which is preliminary data.</text>
</comment>
<evidence type="ECO:0000313" key="3">
    <source>
        <dbReference type="Proteomes" id="UP000022311"/>
    </source>
</evidence>
<dbReference type="Pfam" id="PF25181">
    <property type="entry name" value="Phage_Bbp19"/>
    <property type="match status" value="1"/>
</dbReference>
<evidence type="ECO:0000313" key="2">
    <source>
        <dbReference type="EMBL" id="EUD09171.1"/>
    </source>
</evidence>
<name>A0AAV3M0A3_9GAMM</name>
<evidence type="ECO:0000259" key="1">
    <source>
        <dbReference type="Pfam" id="PF25181"/>
    </source>
</evidence>
<dbReference type="InterPro" id="IPR057447">
    <property type="entry name" value="Bbp19-like_phage"/>
</dbReference>
<proteinExistence type="predicted"/>
<gene>
    <name evidence="2" type="ORF">HMPREF1563_3310</name>
</gene>
<accession>A0AAV3M0A3</accession>
<dbReference type="AlphaFoldDB" id="A0AAV3M0A3"/>
<feature type="domain" description="Bbp19-like phage" evidence="1">
    <location>
        <begin position="35"/>
        <end position="98"/>
    </location>
</feature>
<sequence length="107" mass="12396">MTQLDDYSEEEKAEIQADLELKDKLRKEREDDDLKQVMSTEYGRRFIWKTLSASGVFHSSFSSDPYSTAFNEGARNKGLELFKNVMSVCPDLYLVMAEEAKEQENNQ</sequence>
<organism evidence="2 3">
    <name type="scientific">Providencia alcalifaciens 205/92</name>
    <dbReference type="NCBI Taxonomy" id="1256988"/>
    <lineage>
        <taxon>Bacteria</taxon>
        <taxon>Pseudomonadati</taxon>
        <taxon>Pseudomonadota</taxon>
        <taxon>Gammaproteobacteria</taxon>
        <taxon>Enterobacterales</taxon>
        <taxon>Morganellaceae</taxon>
        <taxon>Providencia</taxon>
    </lineage>
</organism>
<reference evidence="2 3" key="1">
    <citation type="submission" date="2014-01" db="EMBL/GenBank/DDBJ databases">
        <authorList>
            <person name="Durkin A.S."/>
            <person name="McCorrison J."/>
            <person name="Torralba M."/>
            <person name="Gillis M."/>
            <person name="Haft D.H."/>
            <person name="Methe B."/>
            <person name="Sutton G."/>
            <person name="Nelson K.E."/>
        </authorList>
    </citation>
    <scope>NUCLEOTIDE SEQUENCE [LARGE SCALE GENOMIC DNA]</scope>
    <source>
        <strain evidence="2 3">205/92</strain>
    </source>
</reference>
<dbReference type="Proteomes" id="UP000022311">
    <property type="component" value="Unassembled WGS sequence"/>
</dbReference>